<sequence length="295" mass="31612">MKKTVVIGLVVTLLGVVLFSIGLGHGGAKTVYWDHGFTTESYAHVDSHQTSSQYDGIKNFDLSTDSPVQIKKGDVSKVEVTYPSATKITKSGDTLHFVLKLPQRRHSVIVFGSDFQRPSKSVGKTVITVPQDTEIGTITSNVSDSISVHNLTIKTITSSGVGDITLDHVVTKGNLNLDNTGDTTLSHSRFPNAKLDVGAGDVTLTSNTFKTMNVKTGAGDIDFNQQNVAESFTAKSYVGDIDGKIARNKKTQVSVSADVGDVSVFGSSHKKQILSSVKHPVIYKFTSDVGDVDIH</sequence>
<proteinExistence type="predicted"/>
<dbReference type="Pfam" id="PF13349">
    <property type="entry name" value="DUF4097"/>
    <property type="match status" value="1"/>
</dbReference>
<gene>
    <name evidence="2" type="ORF">FC51_GL001526</name>
</gene>
<dbReference type="Gene3D" id="2.160.20.120">
    <property type="match status" value="1"/>
</dbReference>
<protein>
    <recommendedName>
        <fullName evidence="1">DUF4097 domain-containing protein</fullName>
    </recommendedName>
</protein>
<dbReference type="PATRIC" id="fig|1423784.4.peg.1559"/>
<evidence type="ECO:0000313" key="2">
    <source>
        <dbReference type="EMBL" id="KRM47092.1"/>
    </source>
</evidence>
<dbReference type="AlphaFoldDB" id="A0A0R1Z257"/>
<dbReference type="EMBL" id="AZGK01000003">
    <property type="protein sequence ID" value="KRM47092.1"/>
    <property type="molecule type" value="Genomic_DNA"/>
</dbReference>
<name>A0A0R1Z257_9LACO</name>
<dbReference type="InterPro" id="IPR025164">
    <property type="entry name" value="Toastrack_DUF4097"/>
</dbReference>
<evidence type="ECO:0000313" key="3">
    <source>
        <dbReference type="Proteomes" id="UP000051957"/>
    </source>
</evidence>
<organism evidence="2 3">
    <name type="scientific">Lentilactobacillus parabuchneri DSM 5707 = NBRC 107865</name>
    <dbReference type="NCBI Taxonomy" id="1423784"/>
    <lineage>
        <taxon>Bacteria</taxon>
        <taxon>Bacillati</taxon>
        <taxon>Bacillota</taxon>
        <taxon>Bacilli</taxon>
        <taxon>Lactobacillales</taxon>
        <taxon>Lactobacillaceae</taxon>
        <taxon>Lentilactobacillus</taxon>
    </lineage>
</organism>
<comment type="caution">
    <text evidence="2">The sequence shown here is derived from an EMBL/GenBank/DDBJ whole genome shotgun (WGS) entry which is preliminary data.</text>
</comment>
<feature type="domain" description="DUF4097" evidence="1">
    <location>
        <begin position="60"/>
        <end position="270"/>
    </location>
</feature>
<dbReference type="RefSeq" id="WP_057910998.1">
    <property type="nucleotide sequence ID" value="NZ_AZGK01000003.1"/>
</dbReference>
<reference evidence="2 3" key="1">
    <citation type="journal article" date="2015" name="Genome Announc.">
        <title>Expanding the biotechnology potential of lactobacilli through comparative genomics of 213 strains and associated genera.</title>
        <authorList>
            <person name="Sun Z."/>
            <person name="Harris H.M."/>
            <person name="McCann A."/>
            <person name="Guo C."/>
            <person name="Argimon S."/>
            <person name="Zhang W."/>
            <person name="Yang X."/>
            <person name="Jeffery I.B."/>
            <person name="Cooney J.C."/>
            <person name="Kagawa T.F."/>
            <person name="Liu W."/>
            <person name="Song Y."/>
            <person name="Salvetti E."/>
            <person name="Wrobel A."/>
            <person name="Rasinkangas P."/>
            <person name="Parkhill J."/>
            <person name="Rea M.C."/>
            <person name="O'Sullivan O."/>
            <person name="Ritari J."/>
            <person name="Douillard F.P."/>
            <person name="Paul Ross R."/>
            <person name="Yang R."/>
            <person name="Briner A.E."/>
            <person name="Felis G.E."/>
            <person name="de Vos W.M."/>
            <person name="Barrangou R."/>
            <person name="Klaenhammer T.R."/>
            <person name="Caufield P.W."/>
            <person name="Cui Y."/>
            <person name="Zhang H."/>
            <person name="O'Toole P.W."/>
        </authorList>
    </citation>
    <scope>NUCLEOTIDE SEQUENCE [LARGE SCALE GENOMIC DNA]</scope>
    <source>
        <strain evidence="2 3">DSM 5707</strain>
    </source>
</reference>
<evidence type="ECO:0000259" key="1">
    <source>
        <dbReference type="Pfam" id="PF13349"/>
    </source>
</evidence>
<accession>A0A0R1Z257</accession>
<dbReference type="Proteomes" id="UP000051957">
    <property type="component" value="Unassembled WGS sequence"/>
</dbReference>